<dbReference type="AlphaFoldDB" id="A0A4R2P7N7"/>
<evidence type="ECO:0000313" key="1">
    <source>
        <dbReference type="EMBL" id="TCP30912.1"/>
    </source>
</evidence>
<dbReference type="RefSeq" id="WP_132744193.1">
    <property type="nucleotide sequence ID" value="NZ_SLXK01000004.1"/>
</dbReference>
<dbReference type="OrthoDB" id="2963161at2"/>
<accession>A0A4R2P7N7</accession>
<sequence>MEEKLNAILESLETLKNGQIRLDEKIGNFSTETRSSFKHVESIFGEHQEFFRTVSDQMKKV</sequence>
<protein>
    <submittedName>
        <fullName evidence="1">Uncharacterized protein</fullName>
    </submittedName>
</protein>
<gene>
    <name evidence="1" type="ORF">EV207_10491</name>
</gene>
<dbReference type="Proteomes" id="UP000295416">
    <property type="component" value="Unassembled WGS sequence"/>
</dbReference>
<name>A0A4R2P7N7_9BACL</name>
<dbReference type="EMBL" id="SLXK01000004">
    <property type="protein sequence ID" value="TCP30912.1"/>
    <property type="molecule type" value="Genomic_DNA"/>
</dbReference>
<keyword evidence="2" id="KW-1185">Reference proteome</keyword>
<proteinExistence type="predicted"/>
<organism evidence="1 2">
    <name type="scientific">Scopulibacillus darangshiensis</name>
    <dbReference type="NCBI Taxonomy" id="442528"/>
    <lineage>
        <taxon>Bacteria</taxon>
        <taxon>Bacillati</taxon>
        <taxon>Bacillota</taxon>
        <taxon>Bacilli</taxon>
        <taxon>Bacillales</taxon>
        <taxon>Sporolactobacillaceae</taxon>
        <taxon>Scopulibacillus</taxon>
    </lineage>
</organism>
<reference evidence="1 2" key="1">
    <citation type="submission" date="2019-03" db="EMBL/GenBank/DDBJ databases">
        <title>Genomic Encyclopedia of Type Strains, Phase IV (KMG-IV): sequencing the most valuable type-strain genomes for metagenomic binning, comparative biology and taxonomic classification.</title>
        <authorList>
            <person name="Goeker M."/>
        </authorList>
    </citation>
    <scope>NUCLEOTIDE SEQUENCE [LARGE SCALE GENOMIC DNA]</scope>
    <source>
        <strain evidence="1 2">DSM 19377</strain>
    </source>
</reference>
<evidence type="ECO:0000313" key="2">
    <source>
        <dbReference type="Proteomes" id="UP000295416"/>
    </source>
</evidence>
<comment type="caution">
    <text evidence="1">The sequence shown here is derived from an EMBL/GenBank/DDBJ whole genome shotgun (WGS) entry which is preliminary data.</text>
</comment>